<name>B8HS78_CYAP4</name>
<dbReference type="OrthoDB" id="8440964at2"/>
<dbReference type="HOGENOM" id="CLU_942398_0_0_3"/>
<dbReference type="KEGG" id="cyn:Cyan7425_1817"/>
<organism evidence="1">
    <name type="scientific">Cyanothece sp. (strain PCC 7425 / ATCC 29141)</name>
    <dbReference type="NCBI Taxonomy" id="395961"/>
    <lineage>
        <taxon>Bacteria</taxon>
        <taxon>Bacillati</taxon>
        <taxon>Cyanobacteriota</taxon>
        <taxon>Cyanophyceae</taxon>
        <taxon>Gomontiellales</taxon>
        <taxon>Cyanothecaceae</taxon>
        <taxon>Cyanothece</taxon>
    </lineage>
</organism>
<gene>
    <name evidence="1" type="ordered locus">Cyan7425_1817</name>
</gene>
<dbReference type="Gene3D" id="2.120.10.30">
    <property type="entry name" value="TolB, C-terminal domain"/>
    <property type="match status" value="1"/>
</dbReference>
<accession>B8HS78</accession>
<dbReference type="AlphaFoldDB" id="B8HS78"/>
<protein>
    <submittedName>
        <fullName evidence="1">NHL repeat containing protein</fullName>
    </submittedName>
</protein>
<reference evidence="1" key="1">
    <citation type="submission" date="2009-01" db="EMBL/GenBank/DDBJ databases">
        <title>Complete sequence of chromosome Cyanothece sp. PCC 7425.</title>
        <authorList>
            <consortium name="US DOE Joint Genome Institute"/>
            <person name="Lucas S."/>
            <person name="Copeland A."/>
            <person name="Lapidus A."/>
            <person name="Glavina del Rio T."/>
            <person name="Dalin E."/>
            <person name="Tice H."/>
            <person name="Bruce D."/>
            <person name="Goodwin L."/>
            <person name="Pitluck S."/>
            <person name="Sims D."/>
            <person name="Meineke L."/>
            <person name="Brettin T."/>
            <person name="Detter J.C."/>
            <person name="Han C."/>
            <person name="Larimer F."/>
            <person name="Land M."/>
            <person name="Hauser L."/>
            <person name="Kyrpides N."/>
            <person name="Ovchinnikova G."/>
            <person name="Liberton M."/>
            <person name="Stoeckel J."/>
            <person name="Banerjee A."/>
            <person name="Singh A."/>
            <person name="Page L."/>
            <person name="Sato H."/>
            <person name="Zhao L."/>
            <person name="Sherman L."/>
            <person name="Pakrasi H."/>
            <person name="Richardson P."/>
        </authorList>
    </citation>
    <scope>NUCLEOTIDE SEQUENCE</scope>
    <source>
        <strain evidence="1">PCC 7425</strain>
    </source>
</reference>
<evidence type="ECO:0000313" key="1">
    <source>
        <dbReference type="EMBL" id="ACL44184.1"/>
    </source>
</evidence>
<dbReference type="InterPro" id="IPR011042">
    <property type="entry name" value="6-blade_b-propeller_TolB-like"/>
</dbReference>
<dbReference type="SUPFAM" id="SSF63825">
    <property type="entry name" value="YWTD domain"/>
    <property type="match status" value="1"/>
</dbReference>
<dbReference type="EMBL" id="CP001344">
    <property type="protein sequence ID" value="ACL44184.1"/>
    <property type="molecule type" value="Genomic_DNA"/>
</dbReference>
<sequence>MKAVPVLKSLIAGLVCSLAIPFAYTTIRTIATPTVATAEPSTASPLLAQLTNGLTNKLNTGGQPSSTLRSFPRDPRAARITRVIARNLGTPTDVGLSGYNCLVTDTNRGRLIVLTGTTTGCTSQIRKTYPGLVSPYGVARSGRSHYITEVQTKTFKRINAQTGSISTLGTFEVAIGRITGSESGSIYIPSDSFMCGGCWYVTRYDPLTNRFDVIFDGRGGNIQPTDVAFINNLFLVTGLKSNGCLYRAEPNGPHTTIACNLGQPQSIAVVNGSYIVSDANGRLLRVSSTGRVTTLLSRGLGSPGGMLVQRGKLLVTDMTGGRLLEVTL</sequence>
<proteinExistence type="predicted"/>